<dbReference type="EMBL" id="JABCRI010000002">
    <property type="protein sequence ID" value="KAF8410027.1"/>
    <property type="molecule type" value="Genomic_DNA"/>
</dbReference>
<dbReference type="Gene3D" id="3.40.50.300">
    <property type="entry name" value="P-loop containing nucleotide triphosphate hydrolases"/>
    <property type="match status" value="1"/>
</dbReference>
<feature type="chain" id="PRO_5036449203" description="Carboxypeptidase" evidence="10">
    <location>
        <begin position="25"/>
        <end position="752"/>
    </location>
</feature>
<dbReference type="Gene3D" id="3.40.50.1820">
    <property type="entry name" value="alpha/beta hydrolase"/>
    <property type="match status" value="1"/>
</dbReference>
<evidence type="ECO:0000256" key="6">
    <source>
        <dbReference type="ARBA" id="ARBA00022801"/>
    </source>
</evidence>
<dbReference type="PROSITE" id="PS00131">
    <property type="entry name" value="CARBOXYPEPT_SER_SER"/>
    <property type="match status" value="1"/>
</dbReference>
<evidence type="ECO:0000256" key="8">
    <source>
        <dbReference type="ARBA" id="ARBA00023180"/>
    </source>
</evidence>
<reference evidence="11 12" key="1">
    <citation type="submission" date="2020-04" db="EMBL/GenBank/DDBJ databases">
        <title>Plant Genome Project.</title>
        <authorList>
            <person name="Zhang R.-G."/>
        </authorList>
    </citation>
    <scope>NUCLEOTIDE SEQUENCE [LARGE SCALE GENOMIC DNA]</scope>
    <source>
        <strain evidence="11">YNK0</strain>
        <tissue evidence="11">Leaf</tissue>
    </source>
</reference>
<proteinExistence type="inferred from homology"/>
<dbReference type="SUPFAM" id="SSF52540">
    <property type="entry name" value="P-loop containing nucleoside triphosphate hydrolases"/>
    <property type="match status" value="1"/>
</dbReference>
<keyword evidence="4" id="KW-0645">Protease</keyword>
<dbReference type="GO" id="GO:0004185">
    <property type="term" value="F:serine-type carboxypeptidase activity"/>
    <property type="evidence" value="ECO:0007669"/>
    <property type="project" value="InterPro"/>
</dbReference>
<evidence type="ECO:0000256" key="4">
    <source>
        <dbReference type="ARBA" id="ARBA00022645"/>
    </source>
</evidence>
<evidence type="ECO:0000256" key="2">
    <source>
        <dbReference type="ARBA" id="ARBA00009431"/>
    </source>
</evidence>
<dbReference type="PROSITE" id="PS51257">
    <property type="entry name" value="PROKAR_LIPOPROTEIN"/>
    <property type="match status" value="1"/>
</dbReference>
<feature type="signal peptide" evidence="10">
    <location>
        <begin position="1"/>
        <end position="24"/>
    </location>
</feature>
<keyword evidence="8" id="KW-0325">Glycoprotein</keyword>
<evidence type="ECO:0000313" key="12">
    <source>
        <dbReference type="Proteomes" id="UP000655225"/>
    </source>
</evidence>
<accession>A0A835DRP5</accession>
<dbReference type="OrthoDB" id="2015035at2759"/>
<sequence length="752" mass="85219">MIRMKVSIFSWLILSCCLMAFNDANQIGSLDRLMKSRTSEKPPLDESWGKLDAIDQEYSPVYIEPQDGLMEDDKIDVLPGQPQGVDFDQYAGYITVDPTAGRALFYYFVESPQNSSTNPLVLWLNGGPGCSSLGYGAMEELGPFRVNSNGKTLFRNDYAWNNVANVIFLESPAGVGFSYSNTTSDYDHTGDKSTAADSYTFLVKWLERFPQYKTRDFFITGESYAGHYVPQLAYTILLNNKNTNQTIINLKGIAIGNAWIDDNTNTDGMYDYFWTHALNSDETNTGINTYCNFVNGNLSSTCIRFLANGKSEVGNIDIYNIYAPLCHNPMETNGSTGSIIDFDPCSDYYVYSYLNLAEVQRALHAKATTWSSCSGDTDGRVPVTSSRYSINALILPIETGWRPWYTNNEVGGYVVGYKGVIFATDTLIIKAPKKSPLVLRMVVLVFAMVCGVYICTICLKQINTHSKTKFLDVQVIERPCHASGIEEWEIPYVHFPKPKSYSRAECECNPVRFFAILSMQRSGSGWFETLLNSHINVSSNGEIFSVKPRRSNVSSIVETLDKVYNLDWFSSASKNECSAAVGFKWMLNQGLMEHHKEIVEYFNSRGVSAIFLFRRNQLRRMISVLANSYDRSAKLLNGTHKSHAEILAKYKPTINATLLIPNLKQVQEMTMTALEYFKSTRHIILYYEDIINNRTKLMDVQEFLRVPQMDLKSRQVKIHKGSLSEQFENWDDVYKTLKGTPYESFLHADYQM</sequence>
<dbReference type="InterPro" id="IPR027417">
    <property type="entry name" value="P-loop_NTPase"/>
</dbReference>
<dbReference type="PRINTS" id="PR00724">
    <property type="entry name" value="CRBOXYPTASEC"/>
</dbReference>
<comment type="caution">
    <text evidence="11">The sequence shown here is derived from an EMBL/GenBank/DDBJ whole genome shotgun (WGS) entry which is preliminary data.</text>
</comment>
<protein>
    <recommendedName>
        <fullName evidence="13">Carboxypeptidase</fullName>
    </recommendedName>
</protein>
<comment type="subcellular location">
    <subcellularLocation>
        <location evidence="1">Secreted</location>
    </subcellularLocation>
</comment>
<keyword evidence="6" id="KW-0378">Hydrolase</keyword>
<name>A0A835DRP5_TETSI</name>
<keyword evidence="4" id="KW-0121">Carboxypeptidase</keyword>
<evidence type="ECO:0000256" key="5">
    <source>
        <dbReference type="ARBA" id="ARBA00022729"/>
    </source>
</evidence>
<dbReference type="GO" id="GO:0006508">
    <property type="term" value="P:proteolysis"/>
    <property type="evidence" value="ECO:0007669"/>
    <property type="project" value="InterPro"/>
</dbReference>
<dbReference type="InterPro" id="IPR029058">
    <property type="entry name" value="AB_hydrolase_fold"/>
</dbReference>
<evidence type="ECO:0000256" key="10">
    <source>
        <dbReference type="SAM" id="SignalP"/>
    </source>
</evidence>
<dbReference type="InterPro" id="IPR018202">
    <property type="entry name" value="Ser_caboxypep_ser_AS"/>
</dbReference>
<evidence type="ECO:0000256" key="1">
    <source>
        <dbReference type="ARBA" id="ARBA00004613"/>
    </source>
</evidence>
<dbReference type="AlphaFoldDB" id="A0A835DRP5"/>
<keyword evidence="9" id="KW-0812">Transmembrane</keyword>
<keyword evidence="9" id="KW-1133">Transmembrane helix</keyword>
<keyword evidence="9" id="KW-0472">Membrane</keyword>
<dbReference type="FunFam" id="3.40.50.1820:FF:000030">
    <property type="entry name" value="Carboxypeptidase"/>
    <property type="match status" value="1"/>
</dbReference>
<evidence type="ECO:0000256" key="9">
    <source>
        <dbReference type="SAM" id="Phobius"/>
    </source>
</evidence>
<dbReference type="PANTHER" id="PTHR32175:SF0">
    <property type="entry name" value="SULFOTRANSFERASE"/>
    <property type="match status" value="1"/>
</dbReference>
<dbReference type="PANTHER" id="PTHR32175">
    <property type="entry name" value="PROTEIN, PUTATIVE, EXPRESSED-RELATED"/>
    <property type="match status" value="1"/>
</dbReference>
<keyword evidence="5 10" id="KW-0732">Signal</keyword>
<dbReference type="Pfam" id="PF00450">
    <property type="entry name" value="Peptidase_S10"/>
    <property type="match status" value="1"/>
</dbReference>
<dbReference type="InterPro" id="IPR001563">
    <property type="entry name" value="Peptidase_S10"/>
</dbReference>
<dbReference type="Gene3D" id="3.40.50.12670">
    <property type="match status" value="1"/>
</dbReference>
<gene>
    <name evidence="11" type="ORF">HHK36_002547</name>
</gene>
<keyword evidence="12" id="KW-1185">Reference proteome</keyword>
<comment type="similarity">
    <text evidence="2">Belongs to the peptidase S10 family.</text>
</comment>
<dbReference type="Gene3D" id="6.10.250.940">
    <property type="match status" value="1"/>
</dbReference>
<dbReference type="Proteomes" id="UP000655225">
    <property type="component" value="Unassembled WGS sequence"/>
</dbReference>
<dbReference type="GO" id="GO:0005576">
    <property type="term" value="C:extracellular region"/>
    <property type="evidence" value="ECO:0007669"/>
    <property type="project" value="UniProtKB-SubCell"/>
</dbReference>
<evidence type="ECO:0000256" key="7">
    <source>
        <dbReference type="ARBA" id="ARBA00023157"/>
    </source>
</evidence>
<dbReference type="SUPFAM" id="SSF53474">
    <property type="entry name" value="alpha/beta-Hydrolases"/>
    <property type="match status" value="1"/>
</dbReference>
<feature type="transmembrane region" description="Helical" evidence="9">
    <location>
        <begin position="437"/>
        <end position="459"/>
    </location>
</feature>
<evidence type="ECO:0008006" key="13">
    <source>
        <dbReference type="Google" id="ProtNLM"/>
    </source>
</evidence>
<keyword evidence="7" id="KW-1015">Disulfide bond</keyword>
<evidence type="ECO:0000256" key="3">
    <source>
        <dbReference type="ARBA" id="ARBA00022525"/>
    </source>
</evidence>
<evidence type="ECO:0000313" key="11">
    <source>
        <dbReference type="EMBL" id="KAF8410027.1"/>
    </source>
</evidence>
<organism evidence="11 12">
    <name type="scientific">Tetracentron sinense</name>
    <name type="common">Spur-leaf</name>
    <dbReference type="NCBI Taxonomy" id="13715"/>
    <lineage>
        <taxon>Eukaryota</taxon>
        <taxon>Viridiplantae</taxon>
        <taxon>Streptophyta</taxon>
        <taxon>Embryophyta</taxon>
        <taxon>Tracheophyta</taxon>
        <taxon>Spermatophyta</taxon>
        <taxon>Magnoliopsida</taxon>
        <taxon>Trochodendrales</taxon>
        <taxon>Trochodendraceae</taxon>
        <taxon>Tetracentron</taxon>
    </lineage>
</organism>
<dbReference type="InterPro" id="IPR052796">
    <property type="entry name" value="Nod_factor_sulfotransferase"/>
</dbReference>
<keyword evidence="3" id="KW-0964">Secreted</keyword>